<reference evidence="1 2" key="1">
    <citation type="submission" date="2018-06" db="EMBL/GenBank/DDBJ databases">
        <title>Genomic Encyclopedia of Type Strains, Phase III (KMG-III): the genomes of soil and plant-associated and newly described type strains.</title>
        <authorList>
            <person name="Whitman W."/>
        </authorList>
    </citation>
    <scope>NUCLEOTIDE SEQUENCE [LARGE SCALE GENOMIC DNA]</scope>
    <source>
        <strain evidence="1 2">CGMCC 1.12504</strain>
    </source>
</reference>
<gene>
    <name evidence="1" type="ORF">B0I10_11683</name>
</gene>
<sequence>MDKNLNFKLIDGTFKPSDAKSVLTTLVKDKIKFHELELFSAHERFGIELPHSKKRIAELNEILLQISQVLKDYESEEVEIRISGTIEVLAVEKKEKNEVF</sequence>
<protein>
    <submittedName>
        <fullName evidence="1">Uncharacterized protein</fullName>
    </submittedName>
</protein>
<evidence type="ECO:0000313" key="1">
    <source>
        <dbReference type="EMBL" id="RAR46679.1"/>
    </source>
</evidence>
<organism evidence="1 2">
    <name type="scientific">Flavobacterium lacus</name>
    <dbReference type="NCBI Taxonomy" id="1353778"/>
    <lineage>
        <taxon>Bacteria</taxon>
        <taxon>Pseudomonadati</taxon>
        <taxon>Bacteroidota</taxon>
        <taxon>Flavobacteriia</taxon>
        <taxon>Flavobacteriales</taxon>
        <taxon>Flavobacteriaceae</taxon>
        <taxon>Flavobacterium</taxon>
    </lineage>
</organism>
<evidence type="ECO:0000313" key="2">
    <source>
        <dbReference type="Proteomes" id="UP000249518"/>
    </source>
</evidence>
<name>A0A328WUY9_9FLAO</name>
<proteinExistence type="predicted"/>
<accession>A0A328WUY9</accession>
<dbReference type="OrthoDB" id="680899at2"/>
<dbReference type="RefSeq" id="WP_112087168.1">
    <property type="nucleotide sequence ID" value="NZ_QLSV01000016.1"/>
</dbReference>
<dbReference type="EMBL" id="QLSV01000016">
    <property type="protein sequence ID" value="RAR46679.1"/>
    <property type="molecule type" value="Genomic_DNA"/>
</dbReference>
<comment type="caution">
    <text evidence="1">The sequence shown here is derived from an EMBL/GenBank/DDBJ whole genome shotgun (WGS) entry which is preliminary data.</text>
</comment>
<dbReference type="Proteomes" id="UP000249518">
    <property type="component" value="Unassembled WGS sequence"/>
</dbReference>
<keyword evidence="2" id="KW-1185">Reference proteome</keyword>
<dbReference type="AlphaFoldDB" id="A0A328WUY9"/>